<name>T1JW13_TETUR</name>
<dbReference type="PANTHER" id="PTHR11136:SF5">
    <property type="entry name" value="FOLYLPOLYGLUTAMATE SYNTHASE, MITOCHONDRIAL"/>
    <property type="match status" value="1"/>
</dbReference>
<dbReference type="PROSITE" id="PS01012">
    <property type="entry name" value="FOLYLPOLYGLU_SYNT_2"/>
    <property type="match status" value="1"/>
</dbReference>
<dbReference type="Gene3D" id="3.90.190.20">
    <property type="entry name" value="Mur ligase, C-terminal domain"/>
    <property type="match status" value="1"/>
</dbReference>
<accession>T1JW13</accession>
<dbReference type="PANTHER" id="PTHR11136">
    <property type="entry name" value="FOLYLPOLYGLUTAMATE SYNTHASE-RELATED"/>
    <property type="match status" value="1"/>
</dbReference>
<sequence>MVNLIEMFIHCYFLVSHQYGPFRVTANQLYVSLMLLCVRGWKIKPTFPFVRCLNDQMMDFETKSNNQMLLNGNAKIANGLTNSNQSYKETLSKLMEYDSNFSVLKKINPANTKDARQKLNLITELLKRLDIELDDLNNLNIIHIAGTKGKGSTCAYIESILNERGYKTGLYTSPHVVSVRERIRLSGRPVSVDVFVKYFWEVTSKLADVDKPGYFMFLTILSFYIFSKEKVDVAIVEAGIGGEFDCTNIVPKPVVTGITSLGIDHTSVLGDTLESIAWHKAGIIKPNVVCFTSSQPEPAMQVIHNRSVEKDTEVIICPRMENYENLTPYKINLGIDGHVQRVNASLALQISRYFHLKMTSAEINRKQLITLGKGFALDKEEASGLVKTNWPGRCQLITKGRVNYFLDGAHTVESLDNCCNWFKQKSYLQSSNEKIIRILFFFSAGLRQYEPLIQRVAQESFDVAIFPSNYIENIEIYPEMMPDSRFEIDKISDRINKTREMWQAIQKDLNRNPDNFHQFSSLNKALNFLDSNELIEKYGVQDDYKLHVLVTGSLLFVGNVLALINPDPSYEFIIKDFSYIFSNLRFTMDQRRIFLLCISNIILYSSIVALAAITDENSTEIGPILTSTVVSCPVISSKLDSCFNKAFNSWTIDDDYLKRNCCSSFMVFNCLKPIVKDNCETAIYQHFLNSSKHYQDNLKSSSCSDEKFIWNCEITIPFYWIIIVGVIFVMLIIITLSAIACLICTKRRRCKPLSRGPFELRSDSFVILSFV</sequence>
<dbReference type="EMBL" id="CAEY01000806">
    <property type="status" value="NOT_ANNOTATED_CDS"/>
    <property type="molecule type" value="Genomic_DNA"/>
</dbReference>
<evidence type="ECO:0000313" key="15">
    <source>
        <dbReference type="Proteomes" id="UP000015104"/>
    </source>
</evidence>
<keyword evidence="5" id="KW-0436">Ligase</keyword>
<dbReference type="InterPro" id="IPR018109">
    <property type="entry name" value="Folylpolyglutamate_synth_CS"/>
</dbReference>
<evidence type="ECO:0000256" key="3">
    <source>
        <dbReference type="ARBA" id="ARBA00013025"/>
    </source>
</evidence>
<dbReference type="AlphaFoldDB" id="T1JW13"/>
<evidence type="ECO:0000256" key="10">
    <source>
        <dbReference type="ARBA" id="ARBA00030592"/>
    </source>
</evidence>
<evidence type="ECO:0000256" key="11">
    <source>
        <dbReference type="ARBA" id="ARBA00030876"/>
    </source>
</evidence>
<keyword evidence="13" id="KW-1133">Transmembrane helix</keyword>
<dbReference type="GO" id="GO:0046872">
    <property type="term" value="F:metal ion binding"/>
    <property type="evidence" value="ECO:0007669"/>
    <property type="project" value="UniProtKB-KW"/>
</dbReference>
<keyword evidence="7" id="KW-0547">Nucleotide-binding</keyword>
<dbReference type="GO" id="GO:0006730">
    <property type="term" value="P:one-carbon metabolic process"/>
    <property type="evidence" value="ECO:0007669"/>
    <property type="project" value="UniProtKB-KW"/>
</dbReference>
<dbReference type="GO" id="GO:0005829">
    <property type="term" value="C:cytosol"/>
    <property type="evidence" value="ECO:0007669"/>
    <property type="project" value="TreeGrafter"/>
</dbReference>
<dbReference type="SUPFAM" id="SSF53244">
    <property type="entry name" value="MurD-like peptide ligases, peptide-binding domain"/>
    <property type="match status" value="1"/>
</dbReference>
<keyword evidence="4" id="KW-0554">One-carbon metabolism</keyword>
<comment type="catalytic activity">
    <reaction evidence="12">
        <text>(6S)-5,6,7,8-tetrahydrofolyl-(gamma-L-Glu)(n) + L-glutamate + ATP = (6S)-5,6,7,8-tetrahydrofolyl-(gamma-L-Glu)(n+1) + ADP + phosphate + H(+)</text>
        <dbReference type="Rhea" id="RHEA:10580"/>
        <dbReference type="Rhea" id="RHEA-COMP:14738"/>
        <dbReference type="Rhea" id="RHEA-COMP:14740"/>
        <dbReference type="ChEBI" id="CHEBI:15378"/>
        <dbReference type="ChEBI" id="CHEBI:29985"/>
        <dbReference type="ChEBI" id="CHEBI:30616"/>
        <dbReference type="ChEBI" id="CHEBI:43474"/>
        <dbReference type="ChEBI" id="CHEBI:141005"/>
        <dbReference type="ChEBI" id="CHEBI:456216"/>
        <dbReference type="EC" id="6.3.2.17"/>
    </reaction>
</comment>
<evidence type="ECO:0000256" key="7">
    <source>
        <dbReference type="ARBA" id="ARBA00022741"/>
    </source>
</evidence>
<evidence type="ECO:0000256" key="4">
    <source>
        <dbReference type="ARBA" id="ARBA00022563"/>
    </source>
</evidence>
<dbReference type="Proteomes" id="UP000015104">
    <property type="component" value="Unassembled WGS sequence"/>
</dbReference>
<protein>
    <recommendedName>
        <fullName evidence="3">tetrahydrofolate synthase</fullName>
        <ecNumber evidence="3">6.3.2.17</ecNumber>
    </recommendedName>
    <alternativeName>
        <fullName evidence="11">Folylpoly-gamma-glutamate synthetase</fullName>
    </alternativeName>
    <alternativeName>
        <fullName evidence="10">Tetrahydrofolylpolyglutamate synthase</fullName>
    </alternativeName>
</protein>
<dbReference type="NCBIfam" id="TIGR01499">
    <property type="entry name" value="folC"/>
    <property type="match status" value="1"/>
</dbReference>
<evidence type="ECO:0000256" key="12">
    <source>
        <dbReference type="ARBA" id="ARBA00047493"/>
    </source>
</evidence>
<evidence type="ECO:0000256" key="13">
    <source>
        <dbReference type="SAM" id="Phobius"/>
    </source>
</evidence>
<evidence type="ECO:0000256" key="8">
    <source>
        <dbReference type="ARBA" id="ARBA00022840"/>
    </source>
</evidence>
<keyword evidence="13" id="KW-0812">Transmembrane</keyword>
<evidence type="ECO:0000256" key="9">
    <source>
        <dbReference type="ARBA" id="ARBA00022842"/>
    </source>
</evidence>
<evidence type="ECO:0000313" key="14">
    <source>
        <dbReference type="EnsemblMetazoa" id="tetur02g06570.1"/>
    </source>
</evidence>
<keyword evidence="9" id="KW-0460">Magnesium</keyword>
<organism evidence="14 15">
    <name type="scientific">Tetranychus urticae</name>
    <name type="common">Two-spotted spider mite</name>
    <dbReference type="NCBI Taxonomy" id="32264"/>
    <lineage>
        <taxon>Eukaryota</taxon>
        <taxon>Metazoa</taxon>
        <taxon>Ecdysozoa</taxon>
        <taxon>Arthropoda</taxon>
        <taxon>Chelicerata</taxon>
        <taxon>Arachnida</taxon>
        <taxon>Acari</taxon>
        <taxon>Acariformes</taxon>
        <taxon>Trombidiformes</taxon>
        <taxon>Prostigmata</taxon>
        <taxon>Eleutherengona</taxon>
        <taxon>Raphignathae</taxon>
        <taxon>Tetranychoidea</taxon>
        <taxon>Tetranychidae</taxon>
        <taxon>Tetranychus</taxon>
    </lineage>
</organism>
<dbReference type="InterPro" id="IPR036565">
    <property type="entry name" value="Mur-like_cat_sf"/>
</dbReference>
<dbReference type="Gene3D" id="3.40.1190.10">
    <property type="entry name" value="Mur-like, catalytic domain"/>
    <property type="match status" value="1"/>
</dbReference>
<reference evidence="14" key="2">
    <citation type="submission" date="2015-06" db="UniProtKB">
        <authorList>
            <consortium name="EnsemblMetazoa"/>
        </authorList>
    </citation>
    <scope>IDENTIFICATION</scope>
</reference>
<dbReference type="GO" id="GO:0005739">
    <property type="term" value="C:mitochondrion"/>
    <property type="evidence" value="ECO:0007669"/>
    <property type="project" value="TreeGrafter"/>
</dbReference>
<comment type="pathway">
    <text evidence="1">Cofactor biosynthesis; tetrahydrofolylpolyglutamate biosynthesis.</text>
</comment>
<dbReference type="InterPro" id="IPR001645">
    <property type="entry name" value="Folylpolyglutamate_synth"/>
</dbReference>
<keyword evidence="15" id="KW-1185">Reference proteome</keyword>
<reference evidence="15" key="1">
    <citation type="submission" date="2011-08" db="EMBL/GenBank/DDBJ databases">
        <authorList>
            <person name="Rombauts S."/>
        </authorList>
    </citation>
    <scope>NUCLEOTIDE SEQUENCE</scope>
    <source>
        <strain evidence="15">London</strain>
    </source>
</reference>
<evidence type="ECO:0000256" key="5">
    <source>
        <dbReference type="ARBA" id="ARBA00022598"/>
    </source>
</evidence>
<evidence type="ECO:0000256" key="6">
    <source>
        <dbReference type="ARBA" id="ARBA00022723"/>
    </source>
</evidence>
<keyword evidence="8" id="KW-0067">ATP-binding</keyword>
<proteinExistence type="inferred from homology"/>
<keyword evidence="13" id="KW-0472">Membrane</keyword>
<dbReference type="EC" id="6.3.2.17" evidence="3"/>
<dbReference type="EnsemblMetazoa" id="tetur02g06570.1">
    <property type="protein sequence ID" value="tetur02g06570.1"/>
    <property type="gene ID" value="tetur02g06570"/>
</dbReference>
<evidence type="ECO:0000256" key="1">
    <source>
        <dbReference type="ARBA" id="ARBA00005150"/>
    </source>
</evidence>
<dbReference type="GO" id="GO:0004326">
    <property type="term" value="F:tetrahydrofolylpolyglutamate synthase activity"/>
    <property type="evidence" value="ECO:0007669"/>
    <property type="project" value="UniProtKB-EC"/>
</dbReference>
<dbReference type="SUPFAM" id="SSF53623">
    <property type="entry name" value="MurD-like peptide ligases, catalytic domain"/>
    <property type="match status" value="1"/>
</dbReference>
<dbReference type="HOGENOM" id="CLU_362634_0_0_1"/>
<dbReference type="InterPro" id="IPR036615">
    <property type="entry name" value="Mur_ligase_C_dom_sf"/>
</dbReference>
<dbReference type="UniPathway" id="UPA00850"/>
<keyword evidence="6" id="KW-0479">Metal-binding</keyword>
<dbReference type="GO" id="GO:0005524">
    <property type="term" value="F:ATP binding"/>
    <property type="evidence" value="ECO:0007669"/>
    <property type="project" value="UniProtKB-KW"/>
</dbReference>
<dbReference type="eggNOG" id="KOG2525">
    <property type="taxonomic scope" value="Eukaryota"/>
</dbReference>
<dbReference type="STRING" id="32264.T1JW13"/>
<dbReference type="PROSITE" id="PS01011">
    <property type="entry name" value="FOLYLPOLYGLU_SYNT_1"/>
    <property type="match status" value="1"/>
</dbReference>
<feature type="transmembrane region" description="Helical" evidence="13">
    <location>
        <begin position="718"/>
        <end position="745"/>
    </location>
</feature>
<evidence type="ECO:0000256" key="2">
    <source>
        <dbReference type="ARBA" id="ARBA00008276"/>
    </source>
</evidence>
<comment type="similarity">
    <text evidence="2">Belongs to the folylpolyglutamate synthase family.</text>
</comment>